<evidence type="ECO:0000256" key="1">
    <source>
        <dbReference type="SAM" id="MobiDB-lite"/>
    </source>
</evidence>
<feature type="region of interest" description="Disordered" evidence="1">
    <location>
        <begin position="28"/>
        <end position="94"/>
    </location>
</feature>
<accession>A0A5B7HY91</accession>
<evidence type="ECO:0000313" key="2">
    <source>
        <dbReference type="EMBL" id="MPC73638.1"/>
    </source>
</evidence>
<proteinExistence type="predicted"/>
<dbReference type="Proteomes" id="UP000324222">
    <property type="component" value="Unassembled WGS sequence"/>
</dbReference>
<organism evidence="2 3">
    <name type="scientific">Portunus trituberculatus</name>
    <name type="common">Swimming crab</name>
    <name type="synonym">Neptunus trituberculatus</name>
    <dbReference type="NCBI Taxonomy" id="210409"/>
    <lineage>
        <taxon>Eukaryota</taxon>
        <taxon>Metazoa</taxon>
        <taxon>Ecdysozoa</taxon>
        <taxon>Arthropoda</taxon>
        <taxon>Crustacea</taxon>
        <taxon>Multicrustacea</taxon>
        <taxon>Malacostraca</taxon>
        <taxon>Eumalacostraca</taxon>
        <taxon>Eucarida</taxon>
        <taxon>Decapoda</taxon>
        <taxon>Pleocyemata</taxon>
        <taxon>Brachyura</taxon>
        <taxon>Eubrachyura</taxon>
        <taxon>Portunoidea</taxon>
        <taxon>Portunidae</taxon>
        <taxon>Portuninae</taxon>
        <taxon>Portunus</taxon>
    </lineage>
</organism>
<dbReference type="EMBL" id="VSRR010037201">
    <property type="protein sequence ID" value="MPC73638.1"/>
    <property type="molecule type" value="Genomic_DNA"/>
</dbReference>
<evidence type="ECO:0000313" key="3">
    <source>
        <dbReference type="Proteomes" id="UP000324222"/>
    </source>
</evidence>
<reference evidence="2 3" key="1">
    <citation type="submission" date="2019-05" db="EMBL/GenBank/DDBJ databases">
        <title>Another draft genome of Portunus trituberculatus and its Hox gene families provides insights of decapod evolution.</title>
        <authorList>
            <person name="Jeong J.-H."/>
            <person name="Song I."/>
            <person name="Kim S."/>
            <person name="Choi T."/>
            <person name="Kim D."/>
            <person name="Ryu S."/>
            <person name="Kim W."/>
        </authorList>
    </citation>
    <scope>NUCLEOTIDE SEQUENCE [LARGE SCALE GENOMIC DNA]</scope>
    <source>
        <tissue evidence="2">Muscle</tissue>
    </source>
</reference>
<protein>
    <submittedName>
        <fullName evidence="2">Uncharacterized protein</fullName>
    </submittedName>
</protein>
<comment type="caution">
    <text evidence="2">The sequence shown here is derived from an EMBL/GenBank/DDBJ whole genome shotgun (WGS) entry which is preliminary data.</text>
</comment>
<gene>
    <name evidence="2" type="ORF">E2C01_067974</name>
</gene>
<dbReference type="AlphaFoldDB" id="A0A5B7HY91"/>
<keyword evidence="3" id="KW-1185">Reference proteome</keyword>
<dbReference type="OrthoDB" id="10262005at2759"/>
<name>A0A5B7HY91_PORTR</name>
<feature type="compositionally biased region" description="Acidic residues" evidence="1">
    <location>
        <begin position="68"/>
        <end position="90"/>
    </location>
</feature>
<sequence>MTVRHMGGHGEKRPGMVGVNRDSLWAWLGQTDASRGKRGPNANRRKRRREKRPPASESGCDEGKGEVEGEGEELEEDEETQRGDESEEEEERKWRDSYLARVTHLHLQNKGITHLVSGRRYE</sequence>